<dbReference type="Gene3D" id="3.40.50.1820">
    <property type="entry name" value="alpha/beta hydrolase"/>
    <property type="match status" value="1"/>
</dbReference>
<keyword evidence="3" id="KW-1185">Reference proteome</keyword>
<dbReference type="InterPro" id="IPR029058">
    <property type="entry name" value="AB_hydrolase_fold"/>
</dbReference>
<protein>
    <recommendedName>
        <fullName evidence="2">WIF domain-containing protein</fullName>
    </recommendedName>
</protein>
<dbReference type="AlphaFoldDB" id="A0A6P8B4A8"/>
<dbReference type="PANTHER" id="PTHR46023:SF6">
    <property type="entry name" value="LIPASE CLASS 3 FAMILY PROTEIN"/>
    <property type="match status" value="1"/>
</dbReference>
<feature type="compositionally biased region" description="Polar residues" evidence="1">
    <location>
        <begin position="347"/>
        <end position="359"/>
    </location>
</feature>
<dbReference type="SUPFAM" id="SSF53474">
    <property type="entry name" value="alpha/beta-Hydrolases"/>
    <property type="match status" value="1"/>
</dbReference>
<feature type="region of interest" description="Disordered" evidence="1">
    <location>
        <begin position="612"/>
        <end position="671"/>
    </location>
</feature>
<feature type="domain" description="WIF" evidence="2">
    <location>
        <begin position="1"/>
        <end position="56"/>
    </location>
</feature>
<dbReference type="PROSITE" id="PS50814">
    <property type="entry name" value="WIF"/>
    <property type="match status" value="1"/>
</dbReference>
<name>A0A6P8B4A8_PYRGI</name>
<gene>
    <name evidence="4" type="ORF">PgNI_06476</name>
</gene>
<dbReference type="GO" id="GO:0006629">
    <property type="term" value="P:lipid metabolic process"/>
    <property type="evidence" value="ECO:0007669"/>
    <property type="project" value="InterPro"/>
</dbReference>
<proteinExistence type="predicted"/>
<dbReference type="RefSeq" id="XP_030982022.1">
    <property type="nucleotide sequence ID" value="XM_031126500.1"/>
</dbReference>
<dbReference type="InterPro" id="IPR003306">
    <property type="entry name" value="WIF"/>
</dbReference>
<evidence type="ECO:0000313" key="3">
    <source>
        <dbReference type="Proteomes" id="UP000515153"/>
    </source>
</evidence>
<dbReference type="KEGG" id="pgri:PgNI_06476"/>
<accession>A0A6P8B4A8</accession>
<dbReference type="Pfam" id="PF01764">
    <property type="entry name" value="Lipase_3"/>
    <property type="match status" value="1"/>
</dbReference>
<organism evidence="3 4">
    <name type="scientific">Pyricularia grisea</name>
    <name type="common">Crabgrass-specific blast fungus</name>
    <name type="synonym">Magnaporthe grisea</name>
    <dbReference type="NCBI Taxonomy" id="148305"/>
    <lineage>
        <taxon>Eukaryota</taxon>
        <taxon>Fungi</taxon>
        <taxon>Dikarya</taxon>
        <taxon>Ascomycota</taxon>
        <taxon>Pezizomycotina</taxon>
        <taxon>Sordariomycetes</taxon>
        <taxon>Sordariomycetidae</taxon>
        <taxon>Magnaporthales</taxon>
        <taxon>Pyriculariaceae</taxon>
        <taxon>Pyricularia</taxon>
    </lineage>
</organism>
<evidence type="ECO:0000256" key="1">
    <source>
        <dbReference type="SAM" id="MobiDB-lite"/>
    </source>
</evidence>
<feature type="compositionally biased region" description="Low complexity" evidence="1">
    <location>
        <begin position="145"/>
        <end position="156"/>
    </location>
</feature>
<dbReference type="InterPro" id="IPR002921">
    <property type="entry name" value="Fungal_lipase-type"/>
</dbReference>
<reference evidence="4" key="2">
    <citation type="submission" date="2019-10" db="EMBL/GenBank/DDBJ databases">
        <authorList>
            <consortium name="NCBI Genome Project"/>
        </authorList>
    </citation>
    <scope>NUCLEOTIDE SEQUENCE</scope>
    <source>
        <strain evidence="4">NI907</strain>
    </source>
</reference>
<feature type="region of interest" description="Disordered" evidence="1">
    <location>
        <begin position="317"/>
        <end position="359"/>
    </location>
</feature>
<evidence type="ECO:0000313" key="4">
    <source>
        <dbReference type="RefSeq" id="XP_030982022.1"/>
    </source>
</evidence>
<feature type="compositionally biased region" description="Low complexity" evidence="1">
    <location>
        <begin position="621"/>
        <end position="630"/>
    </location>
</feature>
<dbReference type="PANTHER" id="PTHR46023">
    <property type="entry name" value="LIPASE CLASS 3 PROTEIN-LIKE"/>
    <property type="match status" value="1"/>
</dbReference>
<evidence type="ECO:0000259" key="2">
    <source>
        <dbReference type="PROSITE" id="PS50814"/>
    </source>
</evidence>
<reference evidence="3 4" key="1">
    <citation type="journal article" date="2019" name="Mol. Biol. Evol.">
        <title>Blast fungal genomes show frequent chromosomal changes, gene gains and losses, and effector gene turnover.</title>
        <authorList>
            <person name="Gomez Luciano L.B."/>
            <person name="Jason Tsai I."/>
            <person name="Chuma I."/>
            <person name="Tosa Y."/>
            <person name="Chen Y.H."/>
            <person name="Li J.Y."/>
            <person name="Li M.Y."/>
            <person name="Jade Lu M.Y."/>
            <person name="Nakayashiki H."/>
            <person name="Li W.H."/>
        </authorList>
    </citation>
    <scope>NUCLEOTIDE SEQUENCE [LARGE SCALE GENOMIC DNA]</scope>
    <source>
        <strain evidence="3 4">NI907</strain>
    </source>
</reference>
<feature type="region of interest" description="Disordered" evidence="1">
    <location>
        <begin position="63"/>
        <end position="168"/>
    </location>
</feature>
<dbReference type="GeneID" id="41961409"/>
<dbReference type="Proteomes" id="UP000515153">
    <property type="component" value="Chromosome I"/>
</dbReference>
<reference evidence="4" key="3">
    <citation type="submission" date="2025-08" db="UniProtKB">
        <authorList>
            <consortium name="RefSeq"/>
        </authorList>
    </citation>
    <scope>IDENTIFICATION</scope>
    <source>
        <strain evidence="4">NI907</strain>
    </source>
</reference>
<sequence length="751" mass="80867">MANHVPEVACELEVGVVCRGNSSGSRGTRPALRYPPISGLERWASTRYRVDCRQTCATNLWAPSSKKTPAHTEPSLKSAAQPSLKSAAAQSPPPPYTRKPMVPTTLAPGAAAQPIRPQTASRPPVTSYPRTATPVPLQPQPQPQLQPQWHQQLPVPGSVPARPRSSAGTTCLTIPSSWVTSYPPSSYQFGDPRQHGHHQQPIVVNQYYLGQQLPVVHRPAYGCATANSVVNIGNSVVDMANGCLPASFQVRHLPHNLDDGLPAWHGYSSQLLNQSAAACDRLGQRLNSVLTLIDGDQCKGNERELFMINPQVPGTVSPPVTKAEVASKKMARPSSKSGDKTSKRSSRMSSPDKNSKGQTTAIAASVMTGDYFSKVELYANSKLPMDLPALKLYMPTWPILCLAAQYSERVYARPRGAEMDTHVDADWRTGAKAMVIKSVPMDHMNTIVFAIRGSASFMDWAVNLNTAPTSPMDFLDDPGNFCHAGFLSVARKMIAPVAARLRKLLEEDPGRSTYSLLLTGHSAGGAIAALLYAHMKNQVVSSELSNLAGCFRRIHCVTFGAPPVSLLPLAPLDSDKKSLFLSFVNEGDPVARADMAYVKSLLELFAAAAPTKSKEKDGSKSKSGNSSSSSKSDKDKKRSSSSTASVSSKSSSTSEKKKASSSKPTWKLPPSTLSNAGRIVVLRSGDPKRAKKACSDRRTVEERLNEGVVAQIVTDQQLRAVVWGDPAAHLMRLYSGRIETLAVGAVTARDH</sequence>
<feature type="compositionally biased region" description="Low complexity" evidence="1">
    <location>
        <begin position="640"/>
        <end position="653"/>
    </location>
</feature>
<dbReference type="CDD" id="cd00519">
    <property type="entry name" value="Lipase_3"/>
    <property type="match status" value="1"/>
</dbReference>